<dbReference type="InterPro" id="IPR000571">
    <property type="entry name" value="Znf_CCCH"/>
</dbReference>
<evidence type="ECO:0000313" key="8">
    <source>
        <dbReference type="WBParaSite" id="ECPE_0000803301-mRNA-1"/>
    </source>
</evidence>
<dbReference type="WBParaSite" id="ECPE_0000803301-mRNA-1">
    <property type="protein sequence ID" value="ECPE_0000803301-mRNA-1"/>
    <property type="gene ID" value="ECPE_0000803301"/>
</dbReference>
<feature type="coiled-coil region" evidence="4">
    <location>
        <begin position="852"/>
        <end position="879"/>
    </location>
</feature>
<dbReference type="PROSITE" id="PS50103">
    <property type="entry name" value="ZF_C3H1"/>
    <property type="match status" value="1"/>
</dbReference>
<proteinExistence type="predicted"/>
<reference evidence="8" key="1">
    <citation type="submission" date="2016-06" db="UniProtKB">
        <authorList>
            <consortium name="WormBaseParasite"/>
        </authorList>
    </citation>
    <scope>IDENTIFICATION</scope>
</reference>
<evidence type="ECO:0000256" key="1">
    <source>
        <dbReference type="ARBA" id="ARBA00022884"/>
    </source>
</evidence>
<dbReference type="GO" id="GO:0005634">
    <property type="term" value="C:nucleus"/>
    <property type="evidence" value="ECO:0007669"/>
    <property type="project" value="TreeGrafter"/>
</dbReference>
<dbReference type="SUPFAM" id="SSF54928">
    <property type="entry name" value="RNA-binding domain, RBD"/>
    <property type="match status" value="1"/>
</dbReference>
<feature type="region of interest" description="Disordered" evidence="5">
    <location>
        <begin position="358"/>
        <end position="387"/>
    </location>
</feature>
<dbReference type="InterPro" id="IPR000504">
    <property type="entry name" value="RRM_dom"/>
</dbReference>
<feature type="region of interest" description="Disordered" evidence="5">
    <location>
        <begin position="814"/>
        <end position="837"/>
    </location>
</feature>
<feature type="region of interest" description="Disordered" evidence="5">
    <location>
        <begin position="56"/>
        <end position="171"/>
    </location>
</feature>
<feature type="zinc finger region" description="C3H1-type" evidence="3">
    <location>
        <begin position="169"/>
        <end position="197"/>
    </location>
</feature>
<keyword evidence="3" id="KW-0863">Zinc-finger</keyword>
<sequence>LSQYVIALIKKDKTEKELREICVDQLEVFLQENTSGFVEDLFAALTSRSYVGVDTMDSKKEQNEGVVHSRSDVPKEKKRSVTGESSHSDSGPAKLPSKGTVSGKSRVARSRSRSPLATSRTGPNSRGSSKGRRGRDSPERESGKSRADEFSDGKTLSSRNRRADLRENGQRKRRCRNIEEHGVCVAGSRCPFDHGPHAVVLPPAKTASDVITQLTSGHPSRDSSSKNAGSPEITENPTTVSNDNEPHPIETVPSIPIVQSGGEPLLQTPGSASVQTPTSVPILPVYRPTPINQPVSNPVPPIEAIPFNPSLLSIPPPMISGFTWPTLNLPKTFAAHNSTTNDFSRPTTIRHNVVPIPMRETNPTSTQVTQESADTSSATVPVSDAVPPAYEPCRPQITMISGPSNRSPSSTDVPWSFSTPVANDPPQVYTPSPISERLGPEPGKGSQSWGANRNTTSNFKPLDQMTTFPSVLYVTRIPWKQNDEDQLQEHFAKFGTVLKIIPRFNGLADAAMVEFSCPAEAELTYRSPEPILYNRFIRLSLNPPVLQRLAGRPIKYDFRGKTLQDRIGIKNRLGFRPYGGLGLSYVGSSDLRTKVTKSGSAHGRGHSRFRLERDPDALHGSPQASADETDEPDEERPVDEDSEMRPDGNDFTDRGFGRGKFSSRMDGDAGGDEHDEDKIPDASGVFGVELARARMEQLRGTHKNIHSTLYSQETTAYLWEHQKMAALKERQEKLLSLDKAREAKQTALEAQKQLTSRLRIQLKRVMAKLEGKDEPPSAPSSTGGTGGHLTVAEQRRLLTEAKRIQHELEQALNLEKSLSGKRSKPSSESDPSTVGSTTVSAAALQALPEPLATERRKQIAEVKVQLKKVESEVATLKAKGDPIVEQCRRILELKRQVSVGLNQNESVPKLLISGLIDISVIYFRAGSPPIPDTIKM</sequence>
<evidence type="ECO:0000256" key="5">
    <source>
        <dbReference type="SAM" id="MobiDB-lite"/>
    </source>
</evidence>
<accession>A0A183AM26</accession>
<feature type="domain" description="RRM" evidence="6">
    <location>
        <begin position="470"/>
        <end position="561"/>
    </location>
</feature>
<feature type="compositionally biased region" description="Basic and acidic residues" evidence="5">
    <location>
        <begin position="161"/>
        <end position="171"/>
    </location>
</feature>
<keyword evidence="1 2" id="KW-0694">RNA-binding</keyword>
<dbReference type="InterPro" id="IPR045137">
    <property type="entry name" value="RBM26/27"/>
</dbReference>
<keyword evidence="3" id="KW-0862">Zinc</keyword>
<evidence type="ECO:0000259" key="7">
    <source>
        <dbReference type="PROSITE" id="PS50103"/>
    </source>
</evidence>
<dbReference type="PANTHER" id="PTHR14398:SF0">
    <property type="entry name" value="ZINC FINGER PROTEIN SWM"/>
    <property type="match status" value="1"/>
</dbReference>
<keyword evidence="3" id="KW-0479">Metal-binding</keyword>
<evidence type="ECO:0000259" key="6">
    <source>
        <dbReference type="PROSITE" id="PS50102"/>
    </source>
</evidence>
<dbReference type="InterPro" id="IPR035979">
    <property type="entry name" value="RBD_domain_sf"/>
</dbReference>
<feature type="compositionally biased region" description="Basic and acidic residues" evidence="5">
    <location>
        <begin position="134"/>
        <end position="152"/>
    </location>
</feature>
<feature type="region of interest" description="Disordered" evidence="5">
    <location>
        <begin position="595"/>
        <end position="682"/>
    </location>
</feature>
<evidence type="ECO:0000256" key="2">
    <source>
        <dbReference type="PROSITE-ProRule" id="PRU00176"/>
    </source>
</evidence>
<evidence type="ECO:0000256" key="3">
    <source>
        <dbReference type="PROSITE-ProRule" id="PRU00723"/>
    </source>
</evidence>
<feature type="compositionally biased region" description="Acidic residues" evidence="5">
    <location>
        <begin position="627"/>
        <end position="642"/>
    </location>
</feature>
<feature type="region of interest" description="Disordered" evidence="5">
    <location>
        <begin position="768"/>
        <end position="788"/>
    </location>
</feature>
<dbReference type="SMART" id="SM00360">
    <property type="entry name" value="RRM"/>
    <property type="match status" value="1"/>
</dbReference>
<feature type="compositionally biased region" description="Polar residues" evidence="5">
    <location>
        <begin position="361"/>
        <end position="380"/>
    </location>
</feature>
<feature type="compositionally biased region" description="Polar residues" evidence="5">
    <location>
        <begin position="445"/>
        <end position="461"/>
    </location>
</feature>
<feature type="compositionally biased region" description="Basic and acidic residues" evidence="5">
    <location>
        <begin position="643"/>
        <end position="656"/>
    </location>
</feature>
<feature type="compositionally biased region" description="Basic and acidic residues" evidence="5">
    <location>
        <begin position="56"/>
        <end position="81"/>
    </location>
</feature>
<feature type="compositionally biased region" description="Polar residues" evidence="5">
    <location>
        <begin position="826"/>
        <end position="837"/>
    </location>
</feature>
<dbReference type="AlphaFoldDB" id="A0A183AM26"/>
<feature type="domain" description="C3H1-type" evidence="7">
    <location>
        <begin position="169"/>
        <end position="197"/>
    </location>
</feature>
<keyword evidence="4" id="KW-0175">Coiled coil</keyword>
<feature type="compositionally biased region" description="Polar residues" evidence="5">
    <location>
        <begin position="225"/>
        <end position="243"/>
    </location>
</feature>
<dbReference type="GO" id="GO:0008270">
    <property type="term" value="F:zinc ion binding"/>
    <property type="evidence" value="ECO:0007669"/>
    <property type="project" value="UniProtKB-KW"/>
</dbReference>
<name>A0A183AM26_9TREM</name>
<protein>
    <submittedName>
        <fullName evidence="8">RNA-binding protein 26</fullName>
    </submittedName>
</protein>
<dbReference type="Gene3D" id="3.30.70.330">
    <property type="match status" value="1"/>
</dbReference>
<dbReference type="InterPro" id="IPR012677">
    <property type="entry name" value="Nucleotide-bd_a/b_plait_sf"/>
</dbReference>
<organism evidence="8">
    <name type="scientific">Echinostoma caproni</name>
    <dbReference type="NCBI Taxonomy" id="27848"/>
    <lineage>
        <taxon>Eukaryota</taxon>
        <taxon>Metazoa</taxon>
        <taxon>Spiralia</taxon>
        <taxon>Lophotrochozoa</taxon>
        <taxon>Platyhelminthes</taxon>
        <taxon>Trematoda</taxon>
        <taxon>Digenea</taxon>
        <taxon>Plagiorchiida</taxon>
        <taxon>Echinostomata</taxon>
        <taxon>Echinostomatoidea</taxon>
        <taxon>Echinostomatidae</taxon>
        <taxon>Echinostoma</taxon>
    </lineage>
</organism>
<dbReference type="CDD" id="cd12257">
    <property type="entry name" value="RRM1_RBM26_like"/>
    <property type="match status" value="1"/>
</dbReference>
<dbReference type="GO" id="GO:0003723">
    <property type="term" value="F:RNA binding"/>
    <property type="evidence" value="ECO:0007669"/>
    <property type="project" value="UniProtKB-UniRule"/>
</dbReference>
<feature type="region of interest" description="Disordered" evidence="5">
    <location>
        <begin position="419"/>
        <end position="461"/>
    </location>
</feature>
<dbReference type="PROSITE" id="PS50102">
    <property type="entry name" value="RRM"/>
    <property type="match status" value="1"/>
</dbReference>
<dbReference type="PANTHER" id="PTHR14398">
    <property type="entry name" value="RNA RECOGNITION RRM/RNP DOMAIN"/>
    <property type="match status" value="1"/>
</dbReference>
<evidence type="ECO:0000256" key="4">
    <source>
        <dbReference type="SAM" id="Coils"/>
    </source>
</evidence>
<feature type="region of interest" description="Disordered" evidence="5">
    <location>
        <begin position="214"/>
        <end position="276"/>
    </location>
</feature>